<evidence type="ECO:0000313" key="7">
    <source>
        <dbReference type="EMBL" id="SDD38304.1"/>
    </source>
</evidence>
<dbReference type="STRING" id="637679.GCA_001550055_00364"/>
<dbReference type="Gene3D" id="1.10.1670.40">
    <property type="match status" value="1"/>
</dbReference>
<dbReference type="Gene3D" id="1.10.340.30">
    <property type="entry name" value="Hypothetical protein, domain 2"/>
    <property type="match status" value="1"/>
</dbReference>
<evidence type="ECO:0000313" key="8">
    <source>
        <dbReference type="Proteomes" id="UP000183685"/>
    </source>
</evidence>
<protein>
    <recommendedName>
        <fullName evidence="3">DNA-3-methyladenine glycosylase II</fullName>
        <ecNumber evidence="3">3.2.2.21</ecNumber>
    </recommendedName>
</protein>
<dbReference type="Proteomes" id="UP000183685">
    <property type="component" value="Unassembled WGS sequence"/>
</dbReference>
<name>A0A1G6UAP9_9PROT</name>
<accession>A0A1G6UAP9</accession>
<feature type="domain" description="HhH-GPD" evidence="6">
    <location>
        <begin position="52"/>
        <end position="205"/>
    </location>
</feature>
<evidence type="ECO:0000256" key="1">
    <source>
        <dbReference type="ARBA" id="ARBA00000086"/>
    </source>
</evidence>
<comment type="catalytic activity">
    <reaction evidence="1">
        <text>Hydrolysis of alkylated DNA, releasing 3-methyladenine, 3-methylguanine, 7-methylguanine and 7-methyladenine.</text>
        <dbReference type="EC" id="3.2.2.21"/>
    </reaction>
</comment>
<dbReference type="GO" id="GO:0032993">
    <property type="term" value="C:protein-DNA complex"/>
    <property type="evidence" value="ECO:0007669"/>
    <property type="project" value="TreeGrafter"/>
</dbReference>
<dbReference type="EC" id="3.2.2.21" evidence="3"/>
<dbReference type="AlphaFoldDB" id="A0A1G6UAP9"/>
<dbReference type="InterPro" id="IPR011257">
    <property type="entry name" value="DNA_glycosylase"/>
</dbReference>
<dbReference type="GO" id="GO:0008725">
    <property type="term" value="F:DNA-3-methyladenine glycosylase activity"/>
    <property type="evidence" value="ECO:0007669"/>
    <property type="project" value="TreeGrafter"/>
</dbReference>
<dbReference type="PANTHER" id="PTHR43003">
    <property type="entry name" value="DNA-3-METHYLADENINE GLYCOSYLASE"/>
    <property type="match status" value="1"/>
</dbReference>
<keyword evidence="8" id="KW-1185">Reference proteome</keyword>
<sequence length="212" mass="23175">MTEFILTESEIRRRLDLLAEDCPHVAAAVKLVGYPAERRGTQGFQTFMQVIVGQQLSVKAAATIRGRVEALVGDPANPDSYDKVTDEQLRGAGLSWQKISYARSLVETVRDGTLDVDALPHMSDDDAIAAITAVKGLGVWSAHMYLMFSLGRPDIWPVGDLAVRVGAGRIVGHAERPTEKEALTIGERWKPHRSAIALLAWHYYSNAPAIGD</sequence>
<evidence type="ECO:0000256" key="4">
    <source>
        <dbReference type="ARBA" id="ARBA00022763"/>
    </source>
</evidence>
<dbReference type="GO" id="GO:0032131">
    <property type="term" value="F:alkylated DNA binding"/>
    <property type="evidence" value="ECO:0007669"/>
    <property type="project" value="TreeGrafter"/>
</dbReference>
<evidence type="ECO:0000256" key="2">
    <source>
        <dbReference type="ARBA" id="ARBA00010817"/>
    </source>
</evidence>
<dbReference type="CDD" id="cd00056">
    <property type="entry name" value="ENDO3c"/>
    <property type="match status" value="1"/>
</dbReference>
<dbReference type="EMBL" id="FNAK01000001">
    <property type="protein sequence ID" value="SDD38304.1"/>
    <property type="molecule type" value="Genomic_DNA"/>
</dbReference>
<dbReference type="PANTHER" id="PTHR43003:SF5">
    <property type="entry name" value="DNA-3-METHYLADENINE GLYCOSYLASE"/>
    <property type="match status" value="1"/>
</dbReference>
<dbReference type="SUPFAM" id="SSF48150">
    <property type="entry name" value="DNA-glycosylase"/>
    <property type="match status" value="1"/>
</dbReference>
<dbReference type="InterPro" id="IPR003265">
    <property type="entry name" value="HhH-GPD_domain"/>
</dbReference>
<keyword evidence="4" id="KW-0227">DNA damage</keyword>
<dbReference type="OrthoDB" id="9785929at2"/>
<evidence type="ECO:0000256" key="5">
    <source>
        <dbReference type="ARBA" id="ARBA00023204"/>
    </source>
</evidence>
<dbReference type="RefSeq" id="WP_068308237.1">
    <property type="nucleotide sequence ID" value="NZ_FNAK01000001.1"/>
</dbReference>
<evidence type="ECO:0000256" key="3">
    <source>
        <dbReference type="ARBA" id="ARBA00012000"/>
    </source>
</evidence>
<dbReference type="SMART" id="SM00478">
    <property type="entry name" value="ENDO3c"/>
    <property type="match status" value="1"/>
</dbReference>
<evidence type="ECO:0000259" key="6">
    <source>
        <dbReference type="SMART" id="SM00478"/>
    </source>
</evidence>
<dbReference type="FunFam" id="1.10.340.30:FF:000004">
    <property type="entry name" value="DNA-3-methyladenine glycosylase II"/>
    <property type="match status" value="1"/>
</dbReference>
<keyword evidence="5" id="KW-0234">DNA repair</keyword>
<dbReference type="Pfam" id="PF00730">
    <property type="entry name" value="HhH-GPD"/>
    <property type="match status" value="1"/>
</dbReference>
<dbReference type="InterPro" id="IPR051912">
    <property type="entry name" value="Alkylbase_DNA_Glycosylase/TA"/>
</dbReference>
<organism evidence="7 8">
    <name type="scientific">Kordiimonas lacus</name>
    <dbReference type="NCBI Taxonomy" id="637679"/>
    <lineage>
        <taxon>Bacteria</taxon>
        <taxon>Pseudomonadati</taxon>
        <taxon>Pseudomonadota</taxon>
        <taxon>Alphaproteobacteria</taxon>
        <taxon>Kordiimonadales</taxon>
        <taxon>Kordiimonadaceae</taxon>
        <taxon>Kordiimonas</taxon>
    </lineage>
</organism>
<dbReference type="GO" id="GO:0043916">
    <property type="term" value="F:DNA-7-methylguanine glycosylase activity"/>
    <property type="evidence" value="ECO:0007669"/>
    <property type="project" value="TreeGrafter"/>
</dbReference>
<proteinExistence type="inferred from homology"/>
<reference evidence="7 8" key="1">
    <citation type="submission" date="2016-10" db="EMBL/GenBank/DDBJ databases">
        <authorList>
            <person name="de Groot N.N."/>
        </authorList>
    </citation>
    <scope>NUCLEOTIDE SEQUENCE [LARGE SCALE GENOMIC DNA]</scope>
    <source>
        <strain evidence="7 8">CGMCC 1.9109</strain>
    </source>
</reference>
<comment type="similarity">
    <text evidence="2">Belongs to the alkylbase DNA glycosidase AlkA family.</text>
</comment>
<dbReference type="GO" id="GO:0005737">
    <property type="term" value="C:cytoplasm"/>
    <property type="evidence" value="ECO:0007669"/>
    <property type="project" value="TreeGrafter"/>
</dbReference>
<dbReference type="GO" id="GO:0006285">
    <property type="term" value="P:base-excision repair, AP site formation"/>
    <property type="evidence" value="ECO:0007669"/>
    <property type="project" value="TreeGrafter"/>
</dbReference>
<dbReference type="GO" id="GO:0006307">
    <property type="term" value="P:DNA alkylation repair"/>
    <property type="evidence" value="ECO:0007669"/>
    <property type="project" value="TreeGrafter"/>
</dbReference>
<gene>
    <name evidence="7" type="ORF">SAMN04488071_0526</name>
</gene>